<gene>
    <name evidence="3" type="ORF">C7382_1232</name>
</gene>
<dbReference type="EMBL" id="QEKY01000023">
    <property type="protein sequence ID" value="PVZ06245.1"/>
    <property type="molecule type" value="Genomic_DNA"/>
</dbReference>
<dbReference type="RefSeq" id="WP_116680035.1">
    <property type="nucleotide sequence ID" value="NZ_QEKY01000023.1"/>
</dbReference>
<proteinExistence type="predicted"/>
<reference evidence="3 4" key="1">
    <citation type="submission" date="2018-04" db="EMBL/GenBank/DDBJ databases">
        <title>Genomic Encyclopedia of Type Strains, Phase IV (KMG-IV): sequencing the most valuable type-strain genomes for metagenomic binning, comparative biology and taxonomic classification.</title>
        <authorList>
            <person name="Goeker M."/>
        </authorList>
    </citation>
    <scope>NUCLEOTIDE SEQUENCE [LARGE SCALE GENOMIC DNA]</scope>
    <source>
        <strain evidence="3 4">DSM 28520</strain>
    </source>
</reference>
<feature type="chain" id="PRO_5015409019" evidence="1">
    <location>
        <begin position="22"/>
        <end position="223"/>
    </location>
</feature>
<organism evidence="3 4">
    <name type="scientific">Porphyromonas loveana</name>
    <dbReference type="NCBI Taxonomy" id="1884669"/>
    <lineage>
        <taxon>Bacteria</taxon>
        <taxon>Pseudomonadati</taxon>
        <taxon>Bacteroidota</taxon>
        <taxon>Bacteroidia</taxon>
        <taxon>Bacteroidales</taxon>
        <taxon>Porphyromonadaceae</taxon>
        <taxon>Porphyromonas</taxon>
    </lineage>
</organism>
<comment type="caution">
    <text evidence="3">The sequence shown here is derived from an EMBL/GenBank/DDBJ whole genome shotgun (WGS) entry which is preliminary data.</text>
</comment>
<evidence type="ECO:0000313" key="4">
    <source>
        <dbReference type="Proteomes" id="UP000245462"/>
    </source>
</evidence>
<feature type="domain" description="Outer membrane protein beta-barrel" evidence="2">
    <location>
        <begin position="21"/>
        <end position="197"/>
    </location>
</feature>
<dbReference type="AlphaFoldDB" id="A0A2U1F236"/>
<dbReference type="Proteomes" id="UP000245462">
    <property type="component" value="Unassembled WGS sequence"/>
</dbReference>
<evidence type="ECO:0000313" key="3">
    <source>
        <dbReference type="EMBL" id="PVZ06245.1"/>
    </source>
</evidence>
<feature type="signal peptide" evidence="1">
    <location>
        <begin position="1"/>
        <end position="21"/>
    </location>
</feature>
<accession>A0A2U1F236</accession>
<keyword evidence="1" id="KW-0732">Signal</keyword>
<keyword evidence="4" id="KW-1185">Reference proteome</keyword>
<dbReference type="OrthoDB" id="977141at2"/>
<dbReference type="GeneID" id="94551499"/>
<evidence type="ECO:0000256" key="1">
    <source>
        <dbReference type="SAM" id="SignalP"/>
    </source>
</evidence>
<name>A0A2U1F236_9PORP</name>
<protein>
    <submittedName>
        <fullName evidence="3">Outer membrane protein with beta-barrel domain</fullName>
    </submittedName>
</protein>
<evidence type="ECO:0000259" key="2">
    <source>
        <dbReference type="Pfam" id="PF13568"/>
    </source>
</evidence>
<dbReference type="InterPro" id="IPR025665">
    <property type="entry name" value="Beta-barrel_OMP_2"/>
</dbReference>
<dbReference type="Pfam" id="PF13568">
    <property type="entry name" value="OMP_b-brl_2"/>
    <property type="match status" value="1"/>
</dbReference>
<sequence length="223" mass="24690">MIRRISFLILLLASLASGASAQSDKQLPTVLVGATAGFSANKVLFSPSVEQNQLIAPSGGALLRVDVERTGTLFLGFQTEVSFVRLGWEENFAALPAHAYRRTFDCVTLPLLTHLKIKHNKLYAFLNLGPQFGIIIRDKAVREGTVFSELQLRRYEQSLHGKLEWGLAGGPGCGFDAGRMGAFELEGRIYYGFNDLLNNRQQDPHGKSSNLTLCVKINYLFRL</sequence>